<dbReference type="SUPFAM" id="SSF51306">
    <property type="entry name" value="LexA/Signal peptidase"/>
    <property type="match status" value="1"/>
</dbReference>
<gene>
    <name evidence="2" type="primary">lexA_2</name>
    <name evidence="2" type="ORF">ELLFYP34_00925</name>
</gene>
<proteinExistence type="predicted"/>
<dbReference type="InterPro" id="IPR036286">
    <property type="entry name" value="LexA/Signal_pep-like_sf"/>
</dbReference>
<dbReference type="Pfam" id="PF00717">
    <property type="entry name" value="Peptidase_S24"/>
    <property type="match status" value="1"/>
</dbReference>
<keyword evidence="2" id="KW-0378">Hydrolase</keyword>
<evidence type="ECO:0000313" key="2">
    <source>
        <dbReference type="EMBL" id="VYU71461.1"/>
    </source>
</evidence>
<dbReference type="EMBL" id="CACRTR010000023">
    <property type="protein sequence ID" value="VYU71461.1"/>
    <property type="molecule type" value="Genomic_DNA"/>
</dbReference>
<evidence type="ECO:0000259" key="1">
    <source>
        <dbReference type="Pfam" id="PF00717"/>
    </source>
</evidence>
<dbReference type="CDD" id="cd06529">
    <property type="entry name" value="S24_LexA-like"/>
    <property type="match status" value="1"/>
</dbReference>
<reference evidence="2" key="1">
    <citation type="submission" date="2019-11" db="EMBL/GenBank/DDBJ databases">
        <authorList>
            <person name="Feng L."/>
        </authorList>
    </citation>
    <scope>NUCLEOTIDE SEQUENCE</scope>
    <source>
        <strain evidence="2">ElimosumLFYP34</strain>
    </source>
</reference>
<accession>A0A6N3H5E1</accession>
<dbReference type="InterPro" id="IPR015927">
    <property type="entry name" value="Peptidase_S24_S26A/B/C"/>
</dbReference>
<feature type="domain" description="Peptidase S24/S26A/S26B/S26C" evidence="1">
    <location>
        <begin position="39"/>
        <end position="130"/>
    </location>
</feature>
<name>A0A6N3H5E1_EUBLI</name>
<sequence length="137" mass="15745">MNWNDNVELFIPSNITSSIVNIDGTIETPEPPEYTAETLPSKSRNGRNYIMVTLRDHSMFDRYYKDDILNVRLQETCCDGQDALILLENGSVRLRRVCITEDTIILKPLNTEFYEEETYPKDTIQILGVVEGAVRIN</sequence>
<dbReference type="Gene3D" id="2.10.109.10">
    <property type="entry name" value="Umud Fragment, subunit A"/>
    <property type="match status" value="1"/>
</dbReference>
<dbReference type="GO" id="GO:0004252">
    <property type="term" value="F:serine-type endopeptidase activity"/>
    <property type="evidence" value="ECO:0007669"/>
    <property type="project" value="UniProtKB-EC"/>
</dbReference>
<dbReference type="EC" id="3.4.21.88" evidence="2"/>
<organism evidence="2">
    <name type="scientific">Eubacterium limosum</name>
    <dbReference type="NCBI Taxonomy" id="1736"/>
    <lineage>
        <taxon>Bacteria</taxon>
        <taxon>Bacillati</taxon>
        <taxon>Bacillota</taxon>
        <taxon>Clostridia</taxon>
        <taxon>Eubacteriales</taxon>
        <taxon>Eubacteriaceae</taxon>
        <taxon>Eubacterium</taxon>
    </lineage>
</organism>
<dbReference type="AlphaFoldDB" id="A0A6N3H5E1"/>
<dbReference type="InterPro" id="IPR039418">
    <property type="entry name" value="LexA-like"/>
</dbReference>
<protein>
    <submittedName>
        <fullName evidence="2">LexA repressor</fullName>
        <ecNumber evidence="2">3.4.21.88</ecNumber>
    </submittedName>
</protein>